<keyword evidence="2" id="KW-0732">Signal</keyword>
<dbReference type="HOGENOM" id="CLU_1014478_0_0_6"/>
<dbReference type="Proteomes" id="UP000004750">
    <property type="component" value="Unassembled WGS sequence"/>
</dbReference>
<feature type="domain" description="Transglycosylase SLT" evidence="3">
    <location>
        <begin position="148"/>
        <end position="246"/>
    </location>
</feature>
<evidence type="ECO:0000313" key="4">
    <source>
        <dbReference type="EMBL" id="EHM50234.1"/>
    </source>
</evidence>
<dbReference type="SUPFAM" id="SSF53955">
    <property type="entry name" value="Lysozyme-like"/>
    <property type="match status" value="1"/>
</dbReference>
<evidence type="ECO:0000256" key="1">
    <source>
        <dbReference type="ARBA" id="ARBA00007734"/>
    </source>
</evidence>
<accession>G9ZJ93</accession>
<dbReference type="STRING" id="797473.HMPREF9080_02862"/>
<dbReference type="GO" id="GO:0008933">
    <property type="term" value="F:peptidoglycan lytic transglycosylase activity"/>
    <property type="evidence" value="ECO:0007669"/>
    <property type="project" value="InterPro"/>
</dbReference>
<protein>
    <submittedName>
        <fullName evidence="4">Transglycosylase SLT domain protein</fullName>
    </submittedName>
</protein>
<dbReference type="AlphaFoldDB" id="G9ZJ93"/>
<proteinExistence type="inferred from homology"/>
<comment type="caution">
    <text evidence="4">The sequence shown here is derived from an EMBL/GenBank/DDBJ whole genome shotgun (WGS) entry which is preliminary data.</text>
</comment>
<reference evidence="4 5" key="1">
    <citation type="submission" date="2011-08" db="EMBL/GenBank/DDBJ databases">
        <authorList>
            <person name="Weinstock G."/>
            <person name="Sodergren E."/>
            <person name="Clifton S."/>
            <person name="Fulton L."/>
            <person name="Fulton B."/>
            <person name="Courtney L."/>
            <person name="Fronick C."/>
            <person name="Harrison M."/>
            <person name="Strong C."/>
            <person name="Farmer C."/>
            <person name="Delahaunty K."/>
            <person name="Markovic C."/>
            <person name="Hall O."/>
            <person name="Minx P."/>
            <person name="Tomlinson C."/>
            <person name="Mitreva M."/>
            <person name="Hou S."/>
            <person name="Chen J."/>
            <person name="Wollam A."/>
            <person name="Pepin K.H."/>
            <person name="Johnson M."/>
            <person name="Bhonagiri V."/>
            <person name="Zhang X."/>
            <person name="Suruliraj S."/>
            <person name="Warren W."/>
            <person name="Chinwalla A."/>
            <person name="Mardis E.R."/>
            <person name="Wilson R.K."/>
        </authorList>
    </citation>
    <scope>NUCLEOTIDE SEQUENCE [LARGE SCALE GENOMIC DNA]</scope>
    <source>
        <strain evidence="4 5">F0432</strain>
    </source>
</reference>
<feature type="chain" id="PRO_5003529661" evidence="2">
    <location>
        <begin position="18"/>
        <end position="274"/>
    </location>
</feature>
<evidence type="ECO:0000259" key="3">
    <source>
        <dbReference type="Pfam" id="PF01464"/>
    </source>
</evidence>
<name>G9ZJ93_9GAMM</name>
<dbReference type="Pfam" id="PF01464">
    <property type="entry name" value="SLT"/>
    <property type="match status" value="1"/>
</dbReference>
<gene>
    <name evidence="4" type="ORF">HMPREF9080_02862</name>
</gene>
<dbReference type="PANTHER" id="PTHR37423">
    <property type="entry name" value="SOLUBLE LYTIC MUREIN TRANSGLYCOSYLASE-RELATED"/>
    <property type="match status" value="1"/>
</dbReference>
<organism evidence="4 5">
    <name type="scientific">Cardiobacterium valvarum F0432</name>
    <dbReference type="NCBI Taxonomy" id="797473"/>
    <lineage>
        <taxon>Bacteria</taxon>
        <taxon>Pseudomonadati</taxon>
        <taxon>Pseudomonadota</taxon>
        <taxon>Gammaproteobacteria</taxon>
        <taxon>Cardiobacteriales</taxon>
        <taxon>Cardiobacteriaceae</taxon>
        <taxon>Cardiobacterium</taxon>
    </lineage>
</organism>
<dbReference type="CDD" id="cd00254">
    <property type="entry name" value="LT-like"/>
    <property type="match status" value="1"/>
</dbReference>
<comment type="similarity">
    <text evidence="1">Belongs to the transglycosylase Slt family.</text>
</comment>
<dbReference type="EMBL" id="AGCM01000184">
    <property type="protein sequence ID" value="EHM50234.1"/>
    <property type="molecule type" value="Genomic_DNA"/>
</dbReference>
<dbReference type="InterPro" id="IPR000189">
    <property type="entry name" value="Transglyc_AS"/>
</dbReference>
<sequence>MRTLALCTALLSLPALGAGTAIALIPNYIQETAARYQLSATDLFAGGDAWPWLVWRDNTPLRLRDQATLIRYLQADPNIPFGLWRLRLADFPIGTPAALASNPRQQAELAARRALAHKQIAPRKAAPVARHAALPAAAAYSGRYQEHINSAATRHGIPSALIAAVIGAESNYVAGAVSPKGARGLMQVMPGTAASMGYNPDDMFKPSVAIDAGTRYLAIQLNRFKQVDLALAAYNAGPEAVAKYGNRIPPYRETQDYVKKILNNYRAAMPGVSP</sequence>
<dbReference type="PANTHER" id="PTHR37423:SF2">
    <property type="entry name" value="MEMBRANE-BOUND LYTIC MUREIN TRANSGLYCOSYLASE C"/>
    <property type="match status" value="1"/>
</dbReference>
<dbReference type="InterPro" id="IPR008258">
    <property type="entry name" value="Transglycosylase_SLT_dom_1"/>
</dbReference>
<dbReference type="GO" id="GO:0000270">
    <property type="term" value="P:peptidoglycan metabolic process"/>
    <property type="evidence" value="ECO:0007669"/>
    <property type="project" value="InterPro"/>
</dbReference>
<dbReference type="Gene3D" id="1.10.530.10">
    <property type="match status" value="1"/>
</dbReference>
<evidence type="ECO:0000313" key="5">
    <source>
        <dbReference type="Proteomes" id="UP000004750"/>
    </source>
</evidence>
<feature type="signal peptide" evidence="2">
    <location>
        <begin position="1"/>
        <end position="17"/>
    </location>
</feature>
<dbReference type="PROSITE" id="PS00922">
    <property type="entry name" value="TRANSGLYCOSYLASE"/>
    <property type="match status" value="1"/>
</dbReference>
<dbReference type="GO" id="GO:0016020">
    <property type="term" value="C:membrane"/>
    <property type="evidence" value="ECO:0007669"/>
    <property type="project" value="InterPro"/>
</dbReference>
<evidence type="ECO:0000256" key="2">
    <source>
        <dbReference type="SAM" id="SignalP"/>
    </source>
</evidence>
<dbReference type="InterPro" id="IPR023346">
    <property type="entry name" value="Lysozyme-like_dom_sf"/>
</dbReference>
<dbReference type="RefSeq" id="WP_006986846.1">
    <property type="nucleotide sequence ID" value="NZ_JH417969.1"/>
</dbReference>